<comment type="caution">
    <text evidence="1">The sequence shown here is derived from an EMBL/GenBank/DDBJ whole genome shotgun (WGS) entry which is preliminary data.</text>
</comment>
<proteinExistence type="predicted"/>
<gene>
    <name evidence="1" type="ORF">SAY87_028081</name>
</gene>
<reference evidence="1 2" key="1">
    <citation type="journal article" date="2023" name="Hortic Res">
        <title>Pangenome of water caltrop reveals structural variations and asymmetric subgenome divergence after allopolyploidization.</title>
        <authorList>
            <person name="Zhang X."/>
            <person name="Chen Y."/>
            <person name="Wang L."/>
            <person name="Yuan Y."/>
            <person name="Fang M."/>
            <person name="Shi L."/>
            <person name="Lu R."/>
            <person name="Comes H.P."/>
            <person name="Ma Y."/>
            <person name="Chen Y."/>
            <person name="Huang G."/>
            <person name="Zhou Y."/>
            <person name="Zheng Z."/>
            <person name="Qiu Y."/>
        </authorList>
    </citation>
    <scope>NUCLEOTIDE SEQUENCE [LARGE SCALE GENOMIC DNA]</scope>
    <source>
        <tissue evidence="1">Roots</tissue>
    </source>
</reference>
<organism evidence="1 2">
    <name type="scientific">Trapa incisa</name>
    <dbReference type="NCBI Taxonomy" id="236973"/>
    <lineage>
        <taxon>Eukaryota</taxon>
        <taxon>Viridiplantae</taxon>
        <taxon>Streptophyta</taxon>
        <taxon>Embryophyta</taxon>
        <taxon>Tracheophyta</taxon>
        <taxon>Spermatophyta</taxon>
        <taxon>Magnoliopsida</taxon>
        <taxon>eudicotyledons</taxon>
        <taxon>Gunneridae</taxon>
        <taxon>Pentapetalae</taxon>
        <taxon>rosids</taxon>
        <taxon>malvids</taxon>
        <taxon>Myrtales</taxon>
        <taxon>Lythraceae</taxon>
        <taxon>Trapa</taxon>
    </lineage>
</organism>
<dbReference type="AlphaFoldDB" id="A0AAN7L1Y8"/>
<protein>
    <submittedName>
        <fullName evidence="1">Uncharacterized protein</fullName>
    </submittedName>
</protein>
<sequence length="154" mass="16747">MHHGSPSPFFSVTHLVIWQLSEIERGRDSSAASSVQSGQAFSSVSRQSVDILVGAPGTETVRRCRSISSESPELHLGKYLNGKALLKKIQFEKLAKPAALLLDEKFTIQALLQLTVSSGNLNVIRGRALACSTICNGQPWVRDTDKQQPRMGCA</sequence>
<name>A0AAN7L1Y8_9MYRT</name>
<dbReference type="EMBL" id="JAXIOK010000004">
    <property type="protein sequence ID" value="KAK4773062.1"/>
    <property type="molecule type" value="Genomic_DNA"/>
</dbReference>
<keyword evidence="2" id="KW-1185">Reference proteome</keyword>
<evidence type="ECO:0000313" key="2">
    <source>
        <dbReference type="Proteomes" id="UP001345219"/>
    </source>
</evidence>
<dbReference type="Proteomes" id="UP001345219">
    <property type="component" value="Chromosome 22"/>
</dbReference>
<accession>A0AAN7L1Y8</accession>
<evidence type="ECO:0000313" key="1">
    <source>
        <dbReference type="EMBL" id="KAK4773062.1"/>
    </source>
</evidence>